<proteinExistence type="inferred from homology"/>
<comment type="similarity">
    <text evidence="1 7">Belongs to the thiolase-like superfamily. Thiolase family.</text>
</comment>
<accession>A0ABD2NFI8</accession>
<dbReference type="InterPro" id="IPR020617">
    <property type="entry name" value="Thiolase_C"/>
</dbReference>
<sequence>MADVVLSQRSHKTTPGLNEVFILSAVRTPIGSFQGSLAPLSAPQLGAIAIQGAIERAGVPKEEIKEVFMGQVCQAGAAQAPARQATIFAGLPNSTICTTINKVCATGTKSIMLAAQAIQTGQQELVVAGGMESMSNVPYYMKRGPTPYGGVNLLDGILLDGLTDVYNNCHMGNCAENVAKKLNLSRKDQDDYAVLSYKRSKAAWQNKIFTSEIIPVKVPQKNGSSDLVFSEDEEYKQFNIEKLPKLATVFQLENGTVTAGNASSFNDGAAALVLASSESVQKLNLKPLAKVIGYADGARDPIDFPIAPAVAIPKLLERTGVKKEDVALWEINEAFSVVTLGNQKLLELDLAKVNIHGGALSLGHPLGMSGARIVAHLVHVLKPGEKGVAVSCNGGGGASSIMIERL</sequence>
<dbReference type="PROSITE" id="PS00737">
    <property type="entry name" value="THIOLASE_2"/>
    <property type="match status" value="1"/>
</dbReference>
<evidence type="ECO:0000256" key="1">
    <source>
        <dbReference type="ARBA" id="ARBA00010982"/>
    </source>
</evidence>
<feature type="active site" description="Acyl-thioester intermediate" evidence="6">
    <location>
        <position position="104"/>
    </location>
</feature>
<evidence type="ECO:0000256" key="5">
    <source>
        <dbReference type="ARBA" id="ARBA00023315"/>
    </source>
</evidence>
<name>A0ABD2NFI8_9CUCU</name>
<evidence type="ECO:0000256" key="7">
    <source>
        <dbReference type="RuleBase" id="RU003557"/>
    </source>
</evidence>
<evidence type="ECO:0000259" key="8">
    <source>
        <dbReference type="Pfam" id="PF00108"/>
    </source>
</evidence>
<feature type="active site" description="Proton acceptor" evidence="6">
    <location>
        <position position="392"/>
    </location>
</feature>
<dbReference type="SUPFAM" id="SSF53901">
    <property type="entry name" value="Thiolase-like"/>
    <property type="match status" value="2"/>
</dbReference>
<dbReference type="FunFam" id="3.40.47.10:FF:000007">
    <property type="entry name" value="acetyl-CoA acetyltransferase, mitochondrial"/>
    <property type="match status" value="1"/>
</dbReference>
<dbReference type="NCBIfam" id="TIGR01930">
    <property type="entry name" value="AcCoA-C-Actrans"/>
    <property type="match status" value="1"/>
</dbReference>
<dbReference type="GO" id="GO:0016746">
    <property type="term" value="F:acyltransferase activity"/>
    <property type="evidence" value="ECO:0007669"/>
    <property type="project" value="UniProtKB-KW"/>
</dbReference>
<dbReference type="Pfam" id="PF00108">
    <property type="entry name" value="Thiolase_N"/>
    <property type="match status" value="1"/>
</dbReference>
<dbReference type="InterPro" id="IPR020613">
    <property type="entry name" value="Thiolase_CS"/>
</dbReference>
<evidence type="ECO:0000256" key="3">
    <source>
        <dbReference type="ARBA" id="ARBA00022723"/>
    </source>
</evidence>
<evidence type="ECO:0000259" key="9">
    <source>
        <dbReference type="Pfam" id="PF02803"/>
    </source>
</evidence>
<dbReference type="PANTHER" id="PTHR18919:SF156">
    <property type="entry name" value="ACETYL-COA ACETYLTRANSFERASE, MITOCHONDRIAL"/>
    <property type="match status" value="1"/>
</dbReference>
<feature type="active site" description="Proton acceptor" evidence="6">
    <location>
        <position position="364"/>
    </location>
</feature>
<dbReference type="InterPro" id="IPR002155">
    <property type="entry name" value="Thiolase"/>
</dbReference>
<keyword evidence="5 7" id="KW-0012">Acyltransferase</keyword>
<evidence type="ECO:0000256" key="2">
    <source>
        <dbReference type="ARBA" id="ARBA00022679"/>
    </source>
</evidence>
<dbReference type="EMBL" id="JABFTP020000103">
    <property type="protein sequence ID" value="KAL3277130.1"/>
    <property type="molecule type" value="Genomic_DNA"/>
</dbReference>
<dbReference type="GO" id="GO:0046872">
    <property type="term" value="F:metal ion binding"/>
    <property type="evidence" value="ECO:0007669"/>
    <property type="project" value="UniProtKB-KW"/>
</dbReference>
<dbReference type="AlphaFoldDB" id="A0ABD2NFI8"/>
<dbReference type="PANTHER" id="PTHR18919">
    <property type="entry name" value="ACETYL-COA C-ACYLTRANSFERASE"/>
    <property type="match status" value="1"/>
</dbReference>
<keyword evidence="3" id="KW-0479">Metal-binding</keyword>
<evidence type="ECO:0008006" key="12">
    <source>
        <dbReference type="Google" id="ProtNLM"/>
    </source>
</evidence>
<dbReference type="Pfam" id="PF02803">
    <property type="entry name" value="Thiolase_C"/>
    <property type="match status" value="1"/>
</dbReference>
<evidence type="ECO:0000256" key="4">
    <source>
        <dbReference type="ARBA" id="ARBA00022958"/>
    </source>
</evidence>
<evidence type="ECO:0000256" key="6">
    <source>
        <dbReference type="PIRSR" id="PIRSR000429-1"/>
    </source>
</evidence>
<reference evidence="10 11" key="1">
    <citation type="journal article" date="2021" name="BMC Biol.">
        <title>Horizontally acquired antibacterial genes associated with adaptive radiation of ladybird beetles.</title>
        <authorList>
            <person name="Li H.S."/>
            <person name="Tang X.F."/>
            <person name="Huang Y.H."/>
            <person name="Xu Z.Y."/>
            <person name="Chen M.L."/>
            <person name="Du X.Y."/>
            <person name="Qiu B.Y."/>
            <person name="Chen P.T."/>
            <person name="Zhang W."/>
            <person name="Slipinski A."/>
            <person name="Escalona H.E."/>
            <person name="Waterhouse R.M."/>
            <person name="Zwick A."/>
            <person name="Pang H."/>
        </authorList>
    </citation>
    <scope>NUCLEOTIDE SEQUENCE [LARGE SCALE GENOMIC DNA]</scope>
    <source>
        <strain evidence="10">SYSU2018</strain>
    </source>
</reference>
<dbReference type="PIRSF" id="PIRSF000429">
    <property type="entry name" value="Ac-CoA_Ac_transf"/>
    <property type="match status" value="1"/>
</dbReference>
<dbReference type="InterPro" id="IPR016039">
    <property type="entry name" value="Thiolase-like"/>
</dbReference>
<evidence type="ECO:0000313" key="11">
    <source>
        <dbReference type="Proteomes" id="UP001516400"/>
    </source>
</evidence>
<evidence type="ECO:0000313" key="10">
    <source>
        <dbReference type="EMBL" id="KAL3277130.1"/>
    </source>
</evidence>
<feature type="domain" description="Thiolase C-terminal" evidence="9">
    <location>
        <begin position="285"/>
        <end position="405"/>
    </location>
</feature>
<keyword evidence="11" id="KW-1185">Reference proteome</keyword>
<dbReference type="InterPro" id="IPR020616">
    <property type="entry name" value="Thiolase_N"/>
</dbReference>
<gene>
    <name evidence="10" type="ORF">HHI36_012484</name>
</gene>
<organism evidence="10 11">
    <name type="scientific">Cryptolaemus montrouzieri</name>
    <dbReference type="NCBI Taxonomy" id="559131"/>
    <lineage>
        <taxon>Eukaryota</taxon>
        <taxon>Metazoa</taxon>
        <taxon>Ecdysozoa</taxon>
        <taxon>Arthropoda</taxon>
        <taxon>Hexapoda</taxon>
        <taxon>Insecta</taxon>
        <taxon>Pterygota</taxon>
        <taxon>Neoptera</taxon>
        <taxon>Endopterygota</taxon>
        <taxon>Coleoptera</taxon>
        <taxon>Polyphaga</taxon>
        <taxon>Cucujiformia</taxon>
        <taxon>Coccinelloidea</taxon>
        <taxon>Coccinellidae</taxon>
        <taxon>Scymninae</taxon>
        <taxon>Scymnini</taxon>
        <taxon>Cryptolaemus</taxon>
    </lineage>
</organism>
<dbReference type="CDD" id="cd00751">
    <property type="entry name" value="thiolase"/>
    <property type="match status" value="1"/>
</dbReference>
<comment type="caution">
    <text evidence="10">The sequence shown here is derived from an EMBL/GenBank/DDBJ whole genome shotgun (WGS) entry which is preliminary data.</text>
</comment>
<feature type="domain" description="Thiolase N-terminal" evidence="8">
    <location>
        <begin position="20"/>
        <end position="277"/>
    </location>
</feature>
<dbReference type="Proteomes" id="UP001516400">
    <property type="component" value="Unassembled WGS sequence"/>
</dbReference>
<keyword evidence="2 7" id="KW-0808">Transferase</keyword>
<dbReference type="Gene3D" id="3.40.47.10">
    <property type="match status" value="1"/>
</dbReference>
<protein>
    <recommendedName>
        <fullName evidence="12">Acetyl-CoA acetyltransferase, mitochondrial</fullName>
    </recommendedName>
</protein>
<keyword evidence="4" id="KW-0630">Potassium</keyword>